<name>A0A4Y2UQ18_ARAVE</name>
<keyword evidence="2" id="KW-1185">Reference proteome</keyword>
<reference evidence="1 2" key="1">
    <citation type="journal article" date="2019" name="Sci. Rep.">
        <title>Orb-weaving spider Araneus ventricosus genome elucidates the spidroin gene catalogue.</title>
        <authorList>
            <person name="Kono N."/>
            <person name="Nakamura H."/>
            <person name="Ohtoshi R."/>
            <person name="Moran D.A.P."/>
            <person name="Shinohara A."/>
            <person name="Yoshida Y."/>
            <person name="Fujiwara M."/>
            <person name="Mori M."/>
            <person name="Tomita M."/>
            <person name="Arakawa K."/>
        </authorList>
    </citation>
    <scope>NUCLEOTIDE SEQUENCE [LARGE SCALE GENOMIC DNA]</scope>
</reference>
<organism evidence="1 2">
    <name type="scientific">Araneus ventricosus</name>
    <name type="common">Orbweaver spider</name>
    <name type="synonym">Epeira ventricosa</name>
    <dbReference type="NCBI Taxonomy" id="182803"/>
    <lineage>
        <taxon>Eukaryota</taxon>
        <taxon>Metazoa</taxon>
        <taxon>Ecdysozoa</taxon>
        <taxon>Arthropoda</taxon>
        <taxon>Chelicerata</taxon>
        <taxon>Arachnida</taxon>
        <taxon>Araneae</taxon>
        <taxon>Araneomorphae</taxon>
        <taxon>Entelegynae</taxon>
        <taxon>Araneoidea</taxon>
        <taxon>Araneidae</taxon>
        <taxon>Araneus</taxon>
    </lineage>
</organism>
<sequence>SDTLYDQKYPDIFGFSHFLEFLRKNLDQLNLYFDHAKNKLQLTFYSEDSVTRAFRRPTRNS</sequence>
<gene>
    <name evidence="1" type="ORF">AVEN_64159-2_1</name>
</gene>
<accession>A0A4Y2UQ18</accession>
<proteinExistence type="predicted"/>
<comment type="caution">
    <text evidence="1">The sequence shown here is derived from an EMBL/GenBank/DDBJ whole genome shotgun (WGS) entry which is preliminary data.</text>
</comment>
<dbReference type="EMBL" id="BGPR01038027">
    <property type="protein sequence ID" value="GBO13786.1"/>
    <property type="molecule type" value="Genomic_DNA"/>
</dbReference>
<dbReference type="AlphaFoldDB" id="A0A4Y2UQ18"/>
<evidence type="ECO:0000313" key="2">
    <source>
        <dbReference type="Proteomes" id="UP000499080"/>
    </source>
</evidence>
<protein>
    <submittedName>
        <fullName evidence="1">Uncharacterized protein</fullName>
    </submittedName>
</protein>
<dbReference type="Proteomes" id="UP000499080">
    <property type="component" value="Unassembled WGS sequence"/>
</dbReference>
<feature type="non-terminal residue" evidence="1">
    <location>
        <position position="1"/>
    </location>
</feature>
<evidence type="ECO:0000313" key="1">
    <source>
        <dbReference type="EMBL" id="GBO13786.1"/>
    </source>
</evidence>